<proteinExistence type="predicted"/>
<gene>
    <name evidence="1" type="ORF">AVEN_121168_1</name>
</gene>
<dbReference type="Proteomes" id="UP000499080">
    <property type="component" value="Unassembled WGS sequence"/>
</dbReference>
<accession>A0A4Y2E224</accession>
<protein>
    <submittedName>
        <fullName evidence="1">Uncharacterized protein</fullName>
    </submittedName>
</protein>
<reference evidence="1 2" key="1">
    <citation type="journal article" date="2019" name="Sci. Rep.">
        <title>Orb-weaving spider Araneus ventricosus genome elucidates the spidroin gene catalogue.</title>
        <authorList>
            <person name="Kono N."/>
            <person name="Nakamura H."/>
            <person name="Ohtoshi R."/>
            <person name="Moran D.A.P."/>
            <person name="Shinohara A."/>
            <person name="Yoshida Y."/>
            <person name="Fujiwara M."/>
            <person name="Mori M."/>
            <person name="Tomita M."/>
            <person name="Arakawa K."/>
        </authorList>
    </citation>
    <scope>NUCLEOTIDE SEQUENCE [LARGE SCALE GENOMIC DNA]</scope>
</reference>
<name>A0A4Y2E224_ARAVE</name>
<dbReference type="AlphaFoldDB" id="A0A4Y2E224"/>
<dbReference type="EMBL" id="BGPR01000478">
    <property type="protein sequence ID" value="GBM22359.1"/>
    <property type="molecule type" value="Genomic_DNA"/>
</dbReference>
<keyword evidence="2" id="KW-1185">Reference proteome</keyword>
<comment type="caution">
    <text evidence="1">The sequence shown here is derived from an EMBL/GenBank/DDBJ whole genome shotgun (WGS) entry which is preliminary data.</text>
</comment>
<evidence type="ECO:0000313" key="1">
    <source>
        <dbReference type="EMBL" id="GBM22359.1"/>
    </source>
</evidence>
<organism evidence="1 2">
    <name type="scientific">Araneus ventricosus</name>
    <name type="common">Orbweaver spider</name>
    <name type="synonym">Epeira ventricosa</name>
    <dbReference type="NCBI Taxonomy" id="182803"/>
    <lineage>
        <taxon>Eukaryota</taxon>
        <taxon>Metazoa</taxon>
        <taxon>Ecdysozoa</taxon>
        <taxon>Arthropoda</taxon>
        <taxon>Chelicerata</taxon>
        <taxon>Arachnida</taxon>
        <taxon>Araneae</taxon>
        <taxon>Araneomorphae</taxon>
        <taxon>Entelegynae</taxon>
        <taxon>Araneoidea</taxon>
        <taxon>Araneidae</taxon>
        <taxon>Araneus</taxon>
    </lineage>
</organism>
<sequence length="104" mass="11564">MLIKVDEFPSGLVKTESKPNNGERETSEWKKIERAKGILGREGKKEQHTFSLRQRLHQMQLKSPPNLMGGKVGFVFRSVAQGANFNACEGLFPEAAPICVSSAY</sequence>
<evidence type="ECO:0000313" key="2">
    <source>
        <dbReference type="Proteomes" id="UP000499080"/>
    </source>
</evidence>